<dbReference type="Gene3D" id="1.10.10.10">
    <property type="entry name" value="Winged helix-like DNA-binding domain superfamily/Winged helix DNA-binding domain"/>
    <property type="match status" value="1"/>
</dbReference>
<dbReference type="InterPro" id="IPR000524">
    <property type="entry name" value="Tscrpt_reg_HTH_GntR"/>
</dbReference>
<dbReference type="EMBL" id="FWFG01000119">
    <property type="protein sequence ID" value="SLM95926.1"/>
    <property type="molecule type" value="Genomic_DNA"/>
</dbReference>
<proteinExistence type="predicted"/>
<dbReference type="SUPFAM" id="SSF48008">
    <property type="entry name" value="GntR ligand-binding domain-like"/>
    <property type="match status" value="1"/>
</dbReference>
<evidence type="ECO:0000256" key="2">
    <source>
        <dbReference type="ARBA" id="ARBA00023125"/>
    </source>
</evidence>
<dbReference type="SUPFAM" id="SSF46785">
    <property type="entry name" value="Winged helix' DNA-binding domain"/>
    <property type="match status" value="1"/>
</dbReference>
<dbReference type="OrthoDB" id="3172099at2"/>
<dbReference type="SMART" id="SM00895">
    <property type="entry name" value="FCD"/>
    <property type="match status" value="1"/>
</dbReference>
<name>A0A1X6X9S6_9MICO</name>
<evidence type="ECO:0000313" key="5">
    <source>
        <dbReference type="EMBL" id="SLM95926.1"/>
    </source>
</evidence>
<dbReference type="RefSeq" id="WP_087105281.1">
    <property type="nucleotide sequence ID" value="NZ_FWFG01000119.1"/>
</dbReference>
<evidence type="ECO:0000259" key="4">
    <source>
        <dbReference type="PROSITE" id="PS50949"/>
    </source>
</evidence>
<dbReference type="PROSITE" id="PS50949">
    <property type="entry name" value="HTH_GNTR"/>
    <property type="match status" value="1"/>
</dbReference>
<dbReference type="InterPro" id="IPR011711">
    <property type="entry name" value="GntR_C"/>
</dbReference>
<dbReference type="CDD" id="cd07377">
    <property type="entry name" value="WHTH_GntR"/>
    <property type="match status" value="1"/>
</dbReference>
<keyword evidence="2" id="KW-0238">DNA-binding</keyword>
<dbReference type="InterPro" id="IPR036388">
    <property type="entry name" value="WH-like_DNA-bd_sf"/>
</dbReference>
<feature type="domain" description="HTH gntR-type" evidence="4">
    <location>
        <begin position="2"/>
        <end position="72"/>
    </location>
</feature>
<dbReference type="PANTHER" id="PTHR43537">
    <property type="entry name" value="TRANSCRIPTIONAL REGULATOR, GNTR FAMILY"/>
    <property type="match status" value="1"/>
</dbReference>
<dbReference type="InterPro" id="IPR036390">
    <property type="entry name" value="WH_DNA-bd_sf"/>
</dbReference>
<dbReference type="PANTHER" id="PTHR43537:SF5">
    <property type="entry name" value="UXU OPERON TRANSCRIPTIONAL REGULATOR"/>
    <property type="match status" value="1"/>
</dbReference>
<protein>
    <submittedName>
        <fullName evidence="5">Transcriptional regulator, GntR family</fullName>
    </submittedName>
</protein>
<dbReference type="Pfam" id="PF07729">
    <property type="entry name" value="FCD"/>
    <property type="match status" value="1"/>
</dbReference>
<dbReference type="SMART" id="SM00345">
    <property type="entry name" value="HTH_GNTR"/>
    <property type="match status" value="1"/>
</dbReference>
<dbReference type="InterPro" id="IPR008920">
    <property type="entry name" value="TF_FadR/GntR_C"/>
</dbReference>
<dbReference type="AlphaFoldDB" id="A0A1X6X9S6"/>
<evidence type="ECO:0000256" key="1">
    <source>
        <dbReference type="ARBA" id="ARBA00023015"/>
    </source>
</evidence>
<keyword evidence="3" id="KW-0804">Transcription</keyword>
<dbReference type="Pfam" id="PF00392">
    <property type="entry name" value="GntR"/>
    <property type="match status" value="1"/>
</dbReference>
<gene>
    <name evidence="5" type="ORF">FM110_13610</name>
</gene>
<dbReference type="GO" id="GO:0003700">
    <property type="term" value="F:DNA-binding transcription factor activity"/>
    <property type="evidence" value="ECO:0007669"/>
    <property type="project" value="InterPro"/>
</dbReference>
<organism evidence="5 6">
    <name type="scientific">Brachybacterium nesterenkovii</name>
    <dbReference type="NCBI Taxonomy" id="47847"/>
    <lineage>
        <taxon>Bacteria</taxon>
        <taxon>Bacillati</taxon>
        <taxon>Actinomycetota</taxon>
        <taxon>Actinomycetes</taxon>
        <taxon>Micrococcales</taxon>
        <taxon>Dermabacteraceae</taxon>
        <taxon>Brachybacterium</taxon>
    </lineage>
</organism>
<keyword evidence="1" id="KW-0805">Transcription regulation</keyword>
<evidence type="ECO:0000256" key="3">
    <source>
        <dbReference type="ARBA" id="ARBA00023163"/>
    </source>
</evidence>
<accession>A0A1X6X9S6</accession>
<dbReference type="PRINTS" id="PR00035">
    <property type="entry name" value="HTHGNTR"/>
</dbReference>
<evidence type="ECO:0000313" key="6">
    <source>
        <dbReference type="Proteomes" id="UP000195981"/>
    </source>
</evidence>
<sequence>MDSKVDAVVDRLLTAIDVGEYLPGSKLPAERDLAAVLGVSRSTVREAIGRLAEEGLVSTRRGRGGGSFVTGRTGRAAHEATGRTLDHRWHEIVELVDTASRLQETVVRAAAERRTSADVVELEERLEQFRRADTGMPRQEADRALHAAICDAAHLPRLSELLARLESRISTGAPQHVWGEPEDQPEMEARALSDHEQIVALIRSGRAEQAGVLARRHALIDLDLLAQARRRRRAASRQGNGRA</sequence>
<dbReference type="GO" id="GO:0003677">
    <property type="term" value="F:DNA binding"/>
    <property type="evidence" value="ECO:0007669"/>
    <property type="project" value="UniProtKB-KW"/>
</dbReference>
<reference evidence="5 6" key="1">
    <citation type="submission" date="2017-02" db="EMBL/GenBank/DDBJ databases">
        <authorList>
            <person name="Peterson S.W."/>
        </authorList>
    </citation>
    <scope>NUCLEOTIDE SEQUENCE [LARGE SCALE GENOMIC DNA]</scope>
    <source>
        <strain evidence="5 6">CIP104813</strain>
    </source>
</reference>
<dbReference type="Gene3D" id="1.20.120.530">
    <property type="entry name" value="GntR ligand-binding domain-like"/>
    <property type="match status" value="1"/>
</dbReference>
<dbReference type="Proteomes" id="UP000195981">
    <property type="component" value="Unassembled WGS sequence"/>
</dbReference>
<keyword evidence="6" id="KW-1185">Reference proteome</keyword>